<feature type="chain" id="PRO_5028993683" description="DUF1023 domain-containing protein" evidence="1">
    <location>
        <begin position="22"/>
        <end position="237"/>
    </location>
</feature>
<dbReference type="RefSeq" id="WP_166044199.1">
    <property type="nucleotide sequence ID" value="NZ_JAAMPJ010000001.1"/>
</dbReference>
<feature type="domain" description="DUF1023" evidence="2">
    <location>
        <begin position="29"/>
        <end position="184"/>
    </location>
</feature>
<protein>
    <recommendedName>
        <fullName evidence="2">DUF1023 domain-containing protein</fullName>
    </recommendedName>
</protein>
<name>A0A7C9VL39_9PSEU</name>
<dbReference type="EMBL" id="JAAMPJ010000001">
    <property type="protein sequence ID" value="NGY58233.1"/>
    <property type="molecule type" value="Genomic_DNA"/>
</dbReference>
<feature type="signal peptide" evidence="1">
    <location>
        <begin position="1"/>
        <end position="21"/>
    </location>
</feature>
<dbReference type="AlphaFoldDB" id="A0A7C9VL39"/>
<evidence type="ECO:0000259" key="2">
    <source>
        <dbReference type="Pfam" id="PF06259"/>
    </source>
</evidence>
<keyword evidence="4" id="KW-1185">Reference proteome</keyword>
<evidence type="ECO:0000313" key="4">
    <source>
        <dbReference type="Proteomes" id="UP000481360"/>
    </source>
</evidence>
<gene>
    <name evidence="3" type="ORF">G7043_04705</name>
</gene>
<dbReference type="InterPro" id="IPR010427">
    <property type="entry name" value="DUF1023"/>
</dbReference>
<organism evidence="3 4">
    <name type="scientific">Lentzea alba</name>
    <dbReference type="NCBI Taxonomy" id="2714351"/>
    <lineage>
        <taxon>Bacteria</taxon>
        <taxon>Bacillati</taxon>
        <taxon>Actinomycetota</taxon>
        <taxon>Actinomycetes</taxon>
        <taxon>Pseudonocardiales</taxon>
        <taxon>Pseudonocardiaceae</taxon>
        <taxon>Lentzea</taxon>
    </lineage>
</organism>
<dbReference type="InterPro" id="IPR029058">
    <property type="entry name" value="AB_hydrolase_fold"/>
</dbReference>
<evidence type="ECO:0000313" key="3">
    <source>
        <dbReference type="EMBL" id="NGY58233.1"/>
    </source>
</evidence>
<reference evidence="3 4" key="1">
    <citation type="submission" date="2020-03" db="EMBL/GenBank/DDBJ databases">
        <title>Isolation and identification of active actinomycetes.</title>
        <authorList>
            <person name="Sun X."/>
        </authorList>
    </citation>
    <scope>NUCLEOTIDE SEQUENCE [LARGE SCALE GENOMIC DNA]</scope>
    <source>
        <strain evidence="3 4">NEAU-D13</strain>
    </source>
</reference>
<dbReference type="Pfam" id="PF06259">
    <property type="entry name" value="Abhydrolase_8"/>
    <property type="match status" value="1"/>
</dbReference>
<accession>A0A7C9VL39</accession>
<comment type="caution">
    <text evidence="3">The sequence shown here is derived from an EMBL/GenBank/DDBJ whole genome shotgun (WGS) entry which is preliminary data.</text>
</comment>
<dbReference type="Proteomes" id="UP000481360">
    <property type="component" value="Unassembled WGS sequence"/>
</dbReference>
<keyword evidence="1" id="KW-0732">Signal</keyword>
<dbReference type="SUPFAM" id="SSF53474">
    <property type="entry name" value="alpha/beta-Hydrolases"/>
    <property type="match status" value="1"/>
</dbReference>
<sequence>MRRAVLFLLLIAVPSISPSIAEWRADVARRVAIVGDLATARDVVVVVPGSDVDVDRFDRTVGTMAANLYAQAHRDDLAVIAWLGYRTPQGLGVDAATGGLARQGATALVEFVNALHTNARIHVFGHSYGSVVVSLAAHELNNVDDIVFTGSPGVRANSVAELGTRAKVWALRSSGDWMRFVPNVRLFDLGHGTDPASDSFGAHVLRFEGGKHDTYYAPGSETLNALVRIASGSGEKP</sequence>
<dbReference type="Gene3D" id="3.40.50.1820">
    <property type="entry name" value="alpha/beta hydrolase"/>
    <property type="match status" value="1"/>
</dbReference>
<proteinExistence type="predicted"/>
<evidence type="ECO:0000256" key="1">
    <source>
        <dbReference type="SAM" id="SignalP"/>
    </source>
</evidence>